<evidence type="ECO:0000259" key="8">
    <source>
        <dbReference type="Pfam" id="PF01694"/>
    </source>
</evidence>
<dbReference type="PANTHER" id="PTHR43731">
    <property type="entry name" value="RHOMBOID PROTEASE"/>
    <property type="match status" value="1"/>
</dbReference>
<dbReference type="InterPro" id="IPR022764">
    <property type="entry name" value="Peptidase_S54_rhomboid_dom"/>
</dbReference>
<dbReference type="EMBL" id="AMRI01000002">
    <property type="protein sequence ID" value="EKE77396.1"/>
    <property type="molecule type" value="Genomic_DNA"/>
</dbReference>
<dbReference type="GO" id="GO:0004252">
    <property type="term" value="F:serine-type endopeptidase activity"/>
    <property type="evidence" value="ECO:0007669"/>
    <property type="project" value="InterPro"/>
</dbReference>
<comment type="similarity">
    <text evidence="2">Belongs to the peptidase S54 family.</text>
</comment>
<comment type="caution">
    <text evidence="10">The sequence shown here is derived from an EMBL/GenBank/DDBJ whole genome shotgun (WGS) entry which is preliminary data.</text>
</comment>
<dbReference type="InterPro" id="IPR050925">
    <property type="entry name" value="Rhomboid_protease_S54"/>
</dbReference>
<dbReference type="PANTHER" id="PTHR43731:SF14">
    <property type="entry name" value="PRESENILIN-ASSOCIATED RHOMBOID-LIKE PROTEIN, MITOCHONDRIAL"/>
    <property type="match status" value="1"/>
</dbReference>
<evidence type="ECO:0000259" key="9">
    <source>
        <dbReference type="Pfam" id="PF13453"/>
    </source>
</evidence>
<dbReference type="RefSeq" id="WP_008482376.1">
    <property type="nucleotide sequence ID" value="NZ_AMRI01000002.1"/>
</dbReference>
<reference evidence="10 11" key="1">
    <citation type="journal article" date="2012" name="J. Bacteriol.">
        <title>Genome Sequence of Gallaecimonas xiamenensis Type Strain 3-C-1.</title>
        <authorList>
            <person name="Lai Q."/>
            <person name="Wang L."/>
            <person name="Wang W."/>
            <person name="Shao Z."/>
        </authorList>
    </citation>
    <scope>NUCLEOTIDE SEQUENCE [LARGE SCALE GENOMIC DNA]</scope>
    <source>
        <strain evidence="10 11">3-C-1</strain>
    </source>
</reference>
<evidence type="ECO:0000256" key="3">
    <source>
        <dbReference type="ARBA" id="ARBA00022692"/>
    </source>
</evidence>
<evidence type="ECO:0000256" key="5">
    <source>
        <dbReference type="ARBA" id="ARBA00022989"/>
    </source>
</evidence>
<evidence type="ECO:0000313" key="11">
    <source>
        <dbReference type="Proteomes" id="UP000006755"/>
    </source>
</evidence>
<keyword evidence="11" id="KW-1185">Reference proteome</keyword>
<feature type="domain" description="Peptidase S54 rhomboid" evidence="8">
    <location>
        <begin position="194"/>
        <end position="338"/>
    </location>
</feature>
<feature type="transmembrane region" description="Helical" evidence="7">
    <location>
        <begin position="297"/>
        <end position="314"/>
    </location>
</feature>
<evidence type="ECO:0000256" key="7">
    <source>
        <dbReference type="SAM" id="Phobius"/>
    </source>
</evidence>
<name>K2J300_9GAMM</name>
<keyword evidence="5 7" id="KW-1133">Transmembrane helix</keyword>
<dbReference type="Pfam" id="PF01694">
    <property type="entry name" value="Rhomboid"/>
    <property type="match status" value="1"/>
</dbReference>
<keyword evidence="3 7" id="KW-0812">Transmembrane</keyword>
<keyword evidence="4" id="KW-0378">Hydrolase</keyword>
<organism evidence="10 11">
    <name type="scientific">Gallaecimonas xiamenensis 3-C-1</name>
    <dbReference type="NCBI Taxonomy" id="745411"/>
    <lineage>
        <taxon>Bacteria</taxon>
        <taxon>Pseudomonadati</taxon>
        <taxon>Pseudomonadota</taxon>
        <taxon>Gammaproteobacteria</taxon>
        <taxon>Enterobacterales</taxon>
        <taxon>Gallaecimonadaceae</taxon>
        <taxon>Gallaecimonas</taxon>
    </lineage>
</organism>
<evidence type="ECO:0000256" key="2">
    <source>
        <dbReference type="ARBA" id="ARBA00009045"/>
    </source>
</evidence>
<evidence type="ECO:0000256" key="6">
    <source>
        <dbReference type="ARBA" id="ARBA00023136"/>
    </source>
</evidence>
<feature type="domain" description="Transcription factor zinc-finger" evidence="9">
    <location>
        <begin position="6"/>
        <end position="45"/>
    </location>
</feature>
<dbReference type="PATRIC" id="fig|745411.4.peg.240"/>
<dbReference type="InterPro" id="IPR027392">
    <property type="entry name" value="TF_Znf"/>
</dbReference>
<dbReference type="SUPFAM" id="SSF144091">
    <property type="entry name" value="Rhomboid-like"/>
    <property type="match status" value="1"/>
</dbReference>
<comment type="subcellular location">
    <subcellularLocation>
        <location evidence="1">Membrane</location>
        <topology evidence="1">Multi-pass membrane protein</topology>
    </subcellularLocation>
</comment>
<dbReference type="GO" id="GO:0016020">
    <property type="term" value="C:membrane"/>
    <property type="evidence" value="ECO:0007669"/>
    <property type="project" value="UniProtKB-SubCell"/>
</dbReference>
<sequence length="360" mass="40249">MTLKACPHCRTQSLQPTRYHGEEVDLCRLCGGLWFEKGELDQALAAADDDYEQVEVESHLGSHLGRTELPCPDCGKAMDRYHLLPGYEVEVEACTQGHGLWIEKHELAETHNASQLHQHLQSLNAKLSWKSWVFQFLTQMPVEYNIKPKTRPWVTWLLVLVNSLLFVAGIYSPDVAELLYGEALIPNEISHGEHLSALVSSQFLHGSWLHLLGNMYFLWLTGDNLEDALGHWRFLGLYLLCGLVAALAQAGIEPDSSIPVIGASGAIAGLFGMYLLWFRHASLTFMLVIFQKKLPPWGFFLIWVGINVFGMATGSQGVAYMAHLGGLACGLLLGWSLYGWVRKRYPVLAALAHPKLMINR</sequence>
<dbReference type="eggNOG" id="COG3809">
    <property type="taxonomic scope" value="Bacteria"/>
</dbReference>
<dbReference type="Gene3D" id="1.20.1540.10">
    <property type="entry name" value="Rhomboid-like"/>
    <property type="match status" value="1"/>
</dbReference>
<dbReference type="OrthoDB" id="9814037at2"/>
<accession>K2J300</accession>
<evidence type="ECO:0000256" key="4">
    <source>
        <dbReference type="ARBA" id="ARBA00022801"/>
    </source>
</evidence>
<feature type="transmembrane region" description="Helical" evidence="7">
    <location>
        <begin position="234"/>
        <end position="252"/>
    </location>
</feature>
<protein>
    <recommendedName>
        <fullName evidence="12">Rhomboid family protein</fullName>
    </recommendedName>
</protein>
<feature type="transmembrane region" description="Helical" evidence="7">
    <location>
        <begin position="153"/>
        <end position="171"/>
    </location>
</feature>
<feature type="transmembrane region" description="Helical" evidence="7">
    <location>
        <begin position="203"/>
        <end position="222"/>
    </location>
</feature>
<evidence type="ECO:0000313" key="10">
    <source>
        <dbReference type="EMBL" id="EKE77396.1"/>
    </source>
</evidence>
<keyword evidence="6 7" id="KW-0472">Membrane</keyword>
<gene>
    <name evidence="10" type="ORF">B3C1_01255</name>
</gene>
<feature type="transmembrane region" description="Helical" evidence="7">
    <location>
        <begin position="258"/>
        <end position="277"/>
    </location>
</feature>
<dbReference type="Proteomes" id="UP000006755">
    <property type="component" value="Unassembled WGS sequence"/>
</dbReference>
<dbReference type="Pfam" id="PF13453">
    <property type="entry name" value="Zn_ribbon_TFIIB"/>
    <property type="match status" value="1"/>
</dbReference>
<dbReference type="AlphaFoldDB" id="K2J300"/>
<feature type="transmembrane region" description="Helical" evidence="7">
    <location>
        <begin position="320"/>
        <end position="341"/>
    </location>
</feature>
<dbReference type="STRING" id="745411.B3C1_01255"/>
<evidence type="ECO:0008006" key="12">
    <source>
        <dbReference type="Google" id="ProtNLM"/>
    </source>
</evidence>
<dbReference type="InterPro" id="IPR035952">
    <property type="entry name" value="Rhomboid-like_sf"/>
</dbReference>
<proteinExistence type="inferred from homology"/>
<evidence type="ECO:0000256" key="1">
    <source>
        <dbReference type="ARBA" id="ARBA00004141"/>
    </source>
</evidence>
<dbReference type="eggNOG" id="COG0705">
    <property type="taxonomic scope" value="Bacteria"/>
</dbReference>